<feature type="signal peptide" evidence="1">
    <location>
        <begin position="1"/>
        <end position="18"/>
    </location>
</feature>
<evidence type="ECO:0008006" key="4">
    <source>
        <dbReference type="Google" id="ProtNLM"/>
    </source>
</evidence>
<organism evidence="3">
    <name type="scientific">Candidatus Kentrum sp. UNK</name>
    <dbReference type="NCBI Taxonomy" id="2126344"/>
    <lineage>
        <taxon>Bacteria</taxon>
        <taxon>Pseudomonadati</taxon>
        <taxon>Pseudomonadota</taxon>
        <taxon>Gammaproteobacteria</taxon>
        <taxon>Candidatus Kentrum</taxon>
    </lineage>
</organism>
<reference evidence="3" key="1">
    <citation type="submission" date="2019-02" db="EMBL/GenBank/DDBJ databases">
        <authorList>
            <person name="Gruber-Vodicka R. H."/>
            <person name="Seah K. B. B."/>
        </authorList>
    </citation>
    <scope>NUCLEOTIDE SEQUENCE</scope>
    <source>
        <strain evidence="3">BECK_BY19</strain>
        <strain evidence="2">BECK_BY8</strain>
    </source>
</reference>
<name>A0A451AUN1_9GAMM</name>
<dbReference type="EMBL" id="CAADFZ010000107">
    <property type="protein sequence ID" value="VFK66756.1"/>
    <property type="molecule type" value="Genomic_DNA"/>
</dbReference>
<dbReference type="EMBL" id="CAADGD010000018">
    <property type="protein sequence ID" value="VFK69756.1"/>
    <property type="molecule type" value="Genomic_DNA"/>
</dbReference>
<evidence type="ECO:0000313" key="3">
    <source>
        <dbReference type="EMBL" id="VFK69756.1"/>
    </source>
</evidence>
<keyword evidence="1" id="KW-0732">Signal</keyword>
<evidence type="ECO:0000256" key="1">
    <source>
        <dbReference type="SAM" id="SignalP"/>
    </source>
</evidence>
<feature type="chain" id="PRO_5036354254" description="MetA-pathway of phenol degradation" evidence="1">
    <location>
        <begin position="19"/>
        <end position="259"/>
    </location>
</feature>
<accession>A0A451AUN1</accession>
<dbReference type="AlphaFoldDB" id="A0A451AUN1"/>
<proteinExistence type="predicted"/>
<evidence type="ECO:0000313" key="2">
    <source>
        <dbReference type="EMBL" id="VFK66756.1"/>
    </source>
</evidence>
<gene>
    <name evidence="2" type="ORF">BECKUNK1418G_GA0071005_11072</name>
    <name evidence="3" type="ORF">BECKUNK1418H_GA0071006_101847</name>
</gene>
<protein>
    <recommendedName>
        <fullName evidence="4">MetA-pathway of phenol degradation</fullName>
    </recommendedName>
</protein>
<sequence length="259" mass="27819">MKRSIIILLFLSASPLLAEDNVSIASENKDSLPAHRLSMRDEITTLKERDWRIGLDFSYSVDEEHRIASAVSNLALANLKFSRGLGSDTEIFGSLSYGYRTVETSLAGNSVSDDSLSGLGALKLGLKRTLKLEGATLPQFVGLVSVSVPMSSEAKEAGFTSEDWIGTVSLVAVKSIPPGFLIGGISYSDGAEENDAFIGFQADIGFAITHDLSLRLGIAGNKKLDRTEIASSGVSSVFTTSVTYRIDEKLLLSPMFQLE</sequence>